<dbReference type="Proteomes" id="UP000219689">
    <property type="component" value="Unassembled WGS sequence"/>
</dbReference>
<sequence>MADIIAKATQALTDPTVVQPWFEANRRKVNRWIRRREIGPLLGGLTAGTLDWNAYTNYLAWRSDDGTVVREINGSEMVLDPSMAGISRELLMYGGREELSASVFRAELERLAGQVDSPVTVLEIGANIGYYALLEAQVLGPDARILAFEPDPRNVDLLSRSIERNGYGDRIDVDRVAIGNSDDTITFNLLPLSNKSHVDEDSFNRAHRIEQQIDVPQKAVSTVLEERELPPDAINVVRMDVEGYEAQVFEGMQGVLESEQPLVVFFELHRSRLDDETIDRMLRTLADADLEIVAVTDLVGPMWYEVQLPWDSFDDLRGIDEDRSLHLILRRTS</sequence>
<dbReference type="InterPro" id="IPR029063">
    <property type="entry name" value="SAM-dependent_MTases_sf"/>
</dbReference>
<dbReference type="Gene3D" id="3.40.50.150">
    <property type="entry name" value="Vaccinia Virus protein VP39"/>
    <property type="match status" value="1"/>
</dbReference>
<accession>A0A2A5QXT6</accession>
<dbReference type="InterPro" id="IPR006342">
    <property type="entry name" value="FkbM_mtfrase"/>
</dbReference>
<feature type="domain" description="Methyltransferase FkbM" evidence="1">
    <location>
        <begin position="123"/>
        <end position="288"/>
    </location>
</feature>
<evidence type="ECO:0000259" key="1">
    <source>
        <dbReference type="Pfam" id="PF05050"/>
    </source>
</evidence>
<dbReference type="Pfam" id="PF05050">
    <property type="entry name" value="Methyltransf_21"/>
    <property type="match status" value="1"/>
</dbReference>
<name>A0A2A5QXT6_9EURY</name>
<dbReference type="NCBIfam" id="TIGR01444">
    <property type="entry name" value="fkbM_fam"/>
    <property type="match status" value="1"/>
</dbReference>
<dbReference type="AlphaFoldDB" id="A0A2A5QXT6"/>
<organism evidence="2 3">
    <name type="scientific">Natrinema ejinorense</name>
    <dbReference type="NCBI Taxonomy" id="373386"/>
    <lineage>
        <taxon>Archaea</taxon>
        <taxon>Methanobacteriati</taxon>
        <taxon>Methanobacteriota</taxon>
        <taxon>Stenosarchaea group</taxon>
        <taxon>Halobacteria</taxon>
        <taxon>Halobacteriales</taxon>
        <taxon>Natrialbaceae</taxon>
        <taxon>Natrinema</taxon>
    </lineage>
</organism>
<dbReference type="PANTHER" id="PTHR34203">
    <property type="entry name" value="METHYLTRANSFERASE, FKBM FAMILY PROTEIN"/>
    <property type="match status" value="1"/>
</dbReference>
<dbReference type="PANTHER" id="PTHR34203:SF15">
    <property type="entry name" value="SLL1173 PROTEIN"/>
    <property type="match status" value="1"/>
</dbReference>
<comment type="caution">
    <text evidence="2">The sequence shown here is derived from an EMBL/GenBank/DDBJ whole genome shotgun (WGS) entry which is preliminary data.</text>
</comment>
<dbReference type="OrthoDB" id="275825at2157"/>
<reference evidence="2 3" key="1">
    <citation type="submission" date="2017-09" db="EMBL/GenBank/DDBJ databases">
        <title>Genome sequences of Natrinema ejinorence JCM 13890T.</title>
        <authorList>
            <person name="Roh S.W."/>
            <person name="Kim Y.B."/>
            <person name="Kim J.Y."/>
        </authorList>
    </citation>
    <scope>NUCLEOTIDE SEQUENCE [LARGE SCALE GENOMIC DNA]</scope>
    <source>
        <strain evidence="2 3">JCM 13890</strain>
    </source>
</reference>
<dbReference type="RefSeq" id="WP_097380506.1">
    <property type="nucleotide sequence ID" value="NZ_NXNI01000001.1"/>
</dbReference>
<dbReference type="SUPFAM" id="SSF53335">
    <property type="entry name" value="S-adenosyl-L-methionine-dependent methyltransferases"/>
    <property type="match status" value="1"/>
</dbReference>
<gene>
    <name evidence="2" type="ORF">CP557_14140</name>
</gene>
<dbReference type="InterPro" id="IPR052514">
    <property type="entry name" value="SAM-dependent_MTase"/>
</dbReference>
<evidence type="ECO:0000313" key="3">
    <source>
        <dbReference type="Proteomes" id="UP000219689"/>
    </source>
</evidence>
<evidence type="ECO:0000313" key="2">
    <source>
        <dbReference type="EMBL" id="PCR91569.1"/>
    </source>
</evidence>
<protein>
    <recommendedName>
        <fullName evidence="1">Methyltransferase FkbM domain-containing protein</fullName>
    </recommendedName>
</protein>
<keyword evidence="3" id="KW-1185">Reference proteome</keyword>
<dbReference type="EMBL" id="NXNI01000001">
    <property type="protein sequence ID" value="PCR91569.1"/>
    <property type="molecule type" value="Genomic_DNA"/>
</dbReference>
<proteinExistence type="predicted"/>